<evidence type="ECO:0000256" key="3">
    <source>
        <dbReference type="ARBA" id="ARBA00010617"/>
    </source>
</evidence>
<evidence type="ECO:0000256" key="2">
    <source>
        <dbReference type="ARBA" id="ARBA00004167"/>
    </source>
</evidence>
<reference evidence="19" key="1">
    <citation type="journal article" date="2017" name="Plant J.">
        <title>The pomegranate (Punica granatum L.) genome and the genomics of punicalagin biosynthesis.</title>
        <authorList>
            <person name="Qin G."/>
            <person name="Xu C."/>
            <person name="Ming R."/>
            <person name="Tang H."/>
            <person name="Guyot R."/>
            <person name="Kramer E.M."/>
            <person name="Hu Y."/>
            <person name="Yi X."/>
            <person name="Qi Y."/>
            <person name="Xu X."/>
            <person name="Gao Z."/>
            <person name="Pan H."/>
            <person name="Jian J."/>
            <person name="Tian Y."/>
            <person name="Yue Z."/>
            <person name="Xu Y."/>
        </authorList>
    </citation>
    <scope>NUCLEOTIDE SEQUENCE [LARGE SCALE GENOMIC DNA]</scope>
    <source>
        <strain evidence="19">cv. Dabenzi</strain>
    </source>
</reference>
<dbReference type="CDD" id="cd11043">
    <property type="entry name" value="CYP90-like"/>
    <property type="match status" value="1"/>
</dbReference>
<evidence type="ECO:0000256" key="7">
    <source>
        <dbReference type="ARBA" id="ARBA00022989"/>
    </source>
</evidence>
<dbReference type="PANTHER" id="PTHR24286">
    <property type="entry name" value="CYTOCHROME P450 26"/>
    <property type="match status" value="1"/>
</dbReference>
<evidence type="ECO:0000256" key="16">
    <source>
        <dbReference type="RuleBase" id="RU000461"/>
    </source>
</evidence>
<protein>
    <recommendedName>
        <fullName evidence="14">(+)-abscisic acid 8'-hydroxylase</fullName>
        <ecNumber evidence="14">1.14.14.137</ecNumber>
    </recommendedName>
</protein>
<evidence type="ECO:0000256" key="9">
    <source>
        <dbReference type="ARBA" id="ARBA00023004"/>
    </source>
</evidence>
<dbReference type="InterPro" id="IPR002401">
    <property type="entry name" value="Cyt_P450_E_grp-I"/>
</dbReference>
<comment type="catalytic activity">
    <reaction evidence="12">
        <text>2-cis-(+)-abscisate + reduced [NADPH--hemoprotein reductase] + O2 = (+)-8'-hydroxyabscisate + oxidized [NADPH--hemoprotein reductase] + H2O + H(+)</text>
        <dbReference type="Rhea" id="RHEA:12897"/>
        <dbReference type="Rhea" id="RHEA-COMP:11964"/>
        <dbReference type="Rhea" id="RHEA-COMP:11965"/>
        <dbReference type="ChEBI" id="CHEBI:15377"/>
        <dbReference type="ChEBI" id="CHEBI:15378"/>
        <dbReference type="ChEBI" id="CHEBI:15379"/>
        <dbReference type="ChEBI" id="CHEBI:37569"/>
        <dbReference type="ChEBI" id="CHEBI:57618"/>
        <dbReference type="ChEBI" id="CHEBI:58210"/>
        <dbReference type="ChEBI" id="CHEBI:58490"/>
        <dbReference type="EC" id="1.14.14.137"/>
    </reaction>
</comment>
<evidence type="ECO:0000256" key="8">
    <source>
        <dbReference type="ARBA" id="ARBA00023002"/>
    </source>
</evidence>
<evidence type="ECO:0000256" key="13">
    <source>
        <dbReference type="ARBA" id="ARBA00060633"/>
    </source>
</evidence>
<dbReference type="GO" id="GO:0020037">
    <property type="term" value="F:heme binding"/>
    <property type="evidence" value="ECO:0007669"/>
    <property type="project" value="InterPro"/>
</dbReference>
<evidence type="ECO:0000256" key="10">
    <source>
        <dbReference type="ARBA" id="ARBA00023033"/>
    </source>
</evidence>
<dbReference type="PRINTS" id="PR00463">
    <property type="entry name" value="EP450I"/>
</dbReference>
<dbReference type="GO" id="GO:0005506">
    <property type="term" value="F:iron ion binding"/>
    <property type="evidence" value="ECO:0007669"/>
    <property type="project" value="InterPro"/>
</dbReference>
<keyword evidence="9 15" id="KW-0408">Iron</keyword>
<dbReference type="PANTHER" id="PTHR24286:SF375">
    <property type="entry name" value="ABSCISIC ACID 8'-HYDROXYLASE 4-LIKE"/>
    <property type="match status" value="1"/>
</dbReference>
<dbReference type="SUPFAM" id="SSF48264">
    <property type="entry name" value="Cytochrome P450"/>
    <property type="match status" value="1"/>
</dbReference>
<evidence type="ECO:0000313" key="18">
    <source>
        <dbReference type="EMBL" id="OWM83722.1"/>
    </source>
</evidence>
<evidence type="ECO:0000256" key="5">
    <source>
        <dbReference type="ARBA" id="ARBA00022692"/>
    </source>
</evidence>
<dbReference type="GO" id="GO:0016125">
    <property type="term" value="P:sterol metabolic process"/>
    <property type="evidence" value="ECO:0007669"/>
    <property type="project" value="TreeGrafter"/>
</dbReference>
<accession>A0A218XHA0</accession>
<dbReference type="Gene3D" id="1.10.630.10">
    <property type="entry name" value="Cytochrome P450"/>
    <property type="match status" value="1"/>
</dbReference>
<evidence type="ECO:0000256" key="4">
    <source>
        <dbReference type="ARBA" id="ARBA00022617"/>
    </source>
</evidence>
<sequence length="496" mass="56343">MEIIVSILPYILLFLSTLLSYPFIIKKKKKKKHSSPPQPKLHFLAAANSYRNKLPPGSMGWPYIGETPQLYSQDPNIFFASKQKRYGDIFKTHILGCPCVMVASPEAVRFVLVSHAHLFRPTYPKSKERLIGPSAIFFHSGDYHTQLRRLVQSSLAPEAIRKKIPDIEAIASSALESWASLGTVVNTFQEMKKFSFDVGILSIFGRLDDSYRQILKENYCILDKGYNSFPNTVPGTAYHRALMARKRLGHILGEIIREKREKRTVEKDLLGQLLNFRDANGGTLTDEQVSDNIIGVLFAAQDTTASALTWILKYLHDHQKLLDAVKEEQMAILEMNGGKRPLTWAQTRNMPITHRVILESLRMASIISFTFREALVDVEYKGYVIPNGWKVMPLFRNIHHNPDFFPDPQNFDPTRFEVPPKPNTFMPFGNGAHSCPGNELAKLELFILIHHLVTKYKWEVVGTQSGIQYGPFPVPLHGLPARFRKDLGCIEQDACP</sequence>
<organism evidence="18 19">
    <name type="scientific">Punica granatum</name>
    <name type="common">Pomegranate</name>
    <dbReference type="NCBI Taxonomy" id="22663"/>
    <lineage>
        <taxon>Eukaryota</taxon>
        <taxon>Viridiplantae</taxon>
        <taxon>Streptophyta</taxon>
        <taxon>Embryophyta</taxon>
        <taxon>Tracheophyta</taxon>
        <taxon>Spermatophyta</taxon>
        <taxon>Magnoliopsida</taxon>
        <taxon>eudicotyledons</taxon>
        <taxon>Gunneridae</taxon>
        <taxon>Pentapetalae</taxon>
        <taxon>rosids</taxon>
        <taxon>malvids</taxon>
        <taxon>Myrtales</taxon>
        <taxon>Lythraceae</taxon>
        <taxon>Punica</taxon>
    </lineage>
</organism>
<dbReference type="GO" id="GO:0010295">
    <property type="term" value="F:(+)-abscisic acid 8'-hydroxylase activity"/>
    <property type="evidence" value="ECO:0007669"/>
    <property type="project" value="UniProtKB-EC"/>
</dbReference>
<dbReference type="PROSITE" id="PS00086">
    <property type="entry name" value="CYTOCHROME_P450"/>
    <property type="match status" value="1"/>
</dbReference>
<dbReference type="Proteomes" id="UP000197138">
    <property type="component" value="Unassembled WGS sequence"/>
</dbReference>
<feature type="binding site" description="axial binding residue" evidence="15">
    <location>
        <position position="435"/>
    </location>
    <ligand>
        <name>heme</name>
        <dbReference type="ChEBI" id="CHEBI:30413"/>
    </ligand>
    <ligandPart>
        <name>Fe</name>
        <dbReference type="ChEBI" id="CHEBI:18248"/>
    </ligandPart>
</feature>
<keyword evidence="4 15" id="KW-0349">Heme</keyword>
<name>A0A218XHA0_PUNGR</name>
<evidence type="ECO:0000313" key="19">
    <source>
        <dbReference type="Proteomes" id="UP000197138"/>
    </source>
</evidence>
<dbReference type="AlphaFoldDB" id="A0A218XHA0"/>
<evidence type="ECO:0000256" key="12">
    <source>
        <dbReference type="ARBA" id="ARBA00050609"/>
    </source>
</evidence>
<keyword evidence="11 17" id="KW-0472">Membrane</keyword>
<evidence type="ECO:0000256" key="1">
    <source>
        <dbReference type="ARBA" id="ARBA00001971"/>
    </source>
</evidence>
<dbReference type="InterPro" id="IPR036396">
    <property type="entry name" value="Cyt_P450_sf"/>
</dbReference>
<evidence type="ECO:0000256" key="6">
    <source>
        <dbReference type="ARBA" id="ARBA00022723"/>
    </source>
</evidence>
<keyword evidence="7 17" id="KW-1133">Transmembrane helix</keyword>
<dbReference type="InterPro" id="IPR001128">
    <property type="entry name" value="Cyt_P450"/>
</dbReference>
<dbReference type="FunFam" id="1.10.630.10:FF:000014">
    <property type="entry name" value="Abscisic acid 8"/>
    <property type="match status" value="1"/>
</dbReference>
<dbReference type="Pfam" id="PF00067">
    <property type="entry name" value="p450"/>
    <property type="match status" value="1"/>
</dbReference>
<feature type="transmembrane region" description="Helical" evidence="17">
    <location>
        <begin position="6"/>
        <end position="25"/>
    </location>
</feature>
<dbReference type="EC" id="1.14.14.137" evidence="14"/>
<keyword evidence="8 16" id="KW-0560">Oxidoreductase</keyword>
<dbReference type="EMBL" id="MTKT01001810">
    <property type="protein sequence ID" value="OWM83722.1"/>
    <property type="molecule type" value="Genomic_DNA"/>
</dbReference>
<comment type="caution">
    <text evidence="18">The sequence shown here is derived from an EMBL/GenBank/DDBJ whole genome shotgun (WGS) entry which is preliminary data.</text>
</comment>
<dbReference type="GO" id="GO:0016020">
    <property type="term" value="C:membrane"/>
    <property type="evidence" value="ECO:0007669"/>
    <property type="project" value="UniProtKB-SubCell"/>
</dbReference>
<evidence type="ECO:0000256" key="11">
    <source>
        <dbReference type="ARBA" id="ARBA00023136"/>
    </source>
</evidence>
<proteinExistence type="inferred from homology"/>
<keyword evidence="5 17" id="KW-0812">Transmembrane</keyword>
<evidence type="ECO:0000256" key="14">
    <source>
        <dbReference type="ARBA" id="ARBA00066338"/>
    </source>
</evidence>
<dbReference type="PRINTS" id="PR00385">
    <property type="entry name" value="P450"/>
</dbReference>
<dbReference type="InterPro" id="IPR017972">
    <property type="entry name" value="Cyt_P450_CS"/>
</dbReference>
<comment type="cofactor">
    <cofactor evidence="1 15">
        <name>heme</name>
        <dbReference type="ChEBI" id="CHEBI:30413"/>
    </cofactor>
</comment>
<comment type="subcellular location">
    <subcellularLocation>
        <location evidence="2">Membrane</location>
        <topology evidence="2">Single-pass membrane protein</topology>
    </subcellularLocation>
</comment>
<comment type="similarity">
    <text evidence="3 16">Belongs to the cytochrome P450 family.</text>
</comment>
<evidence type="ECO:0000256" key="17">
    <source>
        <dbReference type="SAM" id="Phobius"/>
    </source>
</evidence>
<keyword evidence="10 16" id="KW-0503">Monooxygenase</keyword>
<gene>
    <name evidence="18" type="ORF">CDL15_Pgr004152</name>
</gene>
<keyword evidence="6 15" id="KW-0479">Metal-binding</keyword>
<evidence type="ECO:0000256" key="15">
    <source>
        <dbReference type="PIRSR" id="PIRSR602401-1"/>
    </source>
</evidence>
<comment type="pathway">
    <text evidence="13">Plant hormone degradation; abscisic acid degradation.</text>
</comment>